<dbReference type="OrthoDB" id="441517at2759"/>
<accession>A0A165R0W3</accession>
<proteinExistence type="predicted"/>
<reference evidence="2 3" key="1">
    <citation type="journal article" date="2016" name="Mol. Biol. Evol.">
        <title>Comparative Genomics of Early-Diverging Mushroom-Forming Fungi Provides Insights into the Origins of Lignocellulose Decay Capabilities.</title>
        <authorList>
            <person name="Nagy L.G."/>
            <person name="Riley R."/>
            <person name="Tritt A."/>
            <person name="Adam C."/>
            <person name="Daum C."/>
            <person name="Floudas D."/>
            <person name="Sun H."/>
            <person name="Yadav J.S."/>
            <person name="Pangilinan J."/>
            <person name="Larsson K.H."/>
            <person name="Matsuura K."/>
            <person name="Barry K."/>
            <person name="Labutti K."/>
            <person name="Kuo R."/>
            <person name="Ohm R.A."/>
            <person name="Bhattacharya S.S."/>
            <person name="Shirouzu T."/>
            <person name="Yoshinaga Y."/>
            <person name="Martin F.M."/>
            <person name="Grigoriev I.V."/>
            <person name="Hibbett D.S."/>
        </authorList>
    </citation>
    <scope>NUCLEOTIDE SEQUENCE [LARGE SCALE GENOMIC DNA]</scope>
    <source>
        <strain evidence="2 3">HHB12029</strain>
    </source>
</reference>
<dbReference type="InParanoid" id="A0A165R0W3"/>
<dbReference type="EMBL" id="KV425882">
    <property type="protein sequence ID" value="KZW04337.1"/>
    <property type="molecule type" value="Genomic_DNA"/>
</dbReference>
<organism evidence="2 3">
    <name type="scientific">Exidia glandulosa HHB12029</name>
    <dbReference type="NCBI Taxonomy" id="1314781"/>
    <lineage>
        <taxon>Eukaryota</taxon>
        <taxon>Fungi</taxon>
        <taxon>Dikarya</taxon>
        <taxon>Basidiomycota</taxon>
        <taxon>Agaricomycotina</taxon>
        <taxon>Agaricomycetes</taxon>
        <taxon>Auriculariales</taxon>
        <taxon>Exidiaceae</taxon>
        <taxon>Exidia</taxon>
    </lineage>
</organism>
<name>A0A165R0W3_EXIGL</name>
<dbReference type="Proteomes" id="UP000077266">
    <property type="component" value="Unassembled WGS sequence"/>
</dbReference>
<feature type="region of interest" description="Disordered" evidence="1">
    <location>
        <begin position="132"/>
        <end position="152"/>
    </location>
</feature>
<feature type="region of interest" description="Disordered" evidence="1">
    <location>
        <begin position="1"/>
        <end position="23"/>
    </location>
</feature>
<evidence type="ECO:0000313" key="2">
    <source>
        <dbReference type="EMBL" id="KZW04337.1"/>
    </source>
</evidence>
<sequence length="381" mass="42026">MSSSPDTPVAAPTTDAFTPTSSDVSEVSSDNAYGYASAAVAAPLATAPTVPPRTYPRPAPSNLLPMLLGFARILKYTAFGSALLLFVYFTYVLPRLNLVTELRASLHKHHANLLLQLQGRLLELRSRRDEPGAVDSVPAAPLGDPSAAGAQANVHDATPEGDAVLPYERYIRTHLLHKPDGVEFNELMQDLAAKFMWISERPQHYRRVVLQTLERSEHLAVKVDDTNARVTLKEPPSLTSGTPSNEVIALQALKTSVAKLKRDRTRGGALQSIVELTSYISSQTYALVTPYTSFRAPGFPRSANLNPAEDEIRLEIRSLKSLLLNRRSFVPQYYGRLPSAMDIQRMYRIRGHPSLAEYFHGSTENWSNGRAASEDVDVYNV</sequence>
<protein>
    <submittedName>
        <fullName evidence="2">Uncharacterized protein</fullName>
    </submittedName>
</protein>
<evidence type="ECO:0000256" key="1">
    <source>
        <dbReference type="SAM" id="MobiDB-lite"/>
    </source>
</evidence>
<evidence type="ECO:0000313" key="3">
    <source>
        <dbReference type="Proteomes" id="UP000077266"/>
    </source>
</evidence>
<gene>
    <name evidence="2" type="ORF">EXIGLDRAFT_828219</name>
</gene>
<keyword evidence="3" id="KW-1185">Reference proteome</keyword>
<dbReference type="AlphaFoldDB" id="A0A165R0W3"/>
<dbReference type="STRING" id="1314781.A0A165R0W3"/>